<feature type="region of interest" description="Disordered" evidence="1">
    <location>
        <begin position="645"/>
        <end position="665"/>
    </location>
</feature>
<evidence type="ECO:0000259" key="2">
    <source>
        <dbReference type="Pfam" id="PF25550"/>
    </source>
</evidence>
<accession>A0A9P4VQT9</accession>
<feature type="compositionally biased region" description="Low complexity" evidence="1">
    <location>
        <begin position="435"/>
        <end position="445"/>
    </location>
</feature>
<feature type="compositionally biased region" description="Polar residues" evidence="1">
    <location>
        <begin position="456"/>
        <end position="470"/>
    </location>
</feature>
<feature type="compositionally biased region" description="Polar residues" evidence="1">
    <location>
        <begin position="52"/>
        <end position="64"/>
    </location>
</feature>
<keyword evidence="4" id="KW-1185">Reference proteome</keyword>
<evidence type="ECO:0000313" key="4">
    <source>
        <dbReference type="Proteomes" id="UP000799429"/>
    </source>
</evidence>
<reference evidence="3" key="1">
    <citation type="journal article" date="2020" name="Stud. Mycol.">
        <title>101 Dothideomycetes genomes: a test case for predicting lifestyles and emergence of pathogens.</title>
        <authorList>
            <person name="Haridas S."/>
            <person name="Albert R."/>
            <person name="Binder M."/>
            <person name="Bloem J."/>
            <person name="Labutti K."/>
            <person name="Salamov A."/>
            <person name="Andreopoulos B."/>
            <person name="Baker S."/>
            <person name="Barry K."/>
            <person name="Bills G."/>
            <person name="Bluhm B."/>
            <person name="Cannon C."/>
            <person name="Castanera R."/>
            <person name="Culley D."/>
            <person name="Daum C."/>
            <person name="Ezra D."/>
            <person name="Gonzalez J."/>
            <person name="Henrissat B."/>
            <person name="Kuo A."/>
            <person name="Liang C."/>
            <person name="Lipzen A."/>
            <person name="Lutzoni F."/>
            <person name="Magnuson J."/>
            <person name="Mondo S."/>
            <person name="Nolan M."/>
            <person name="Ohm R."/>
            <person name="Pangilinan J."/>
            <person name="Park H.-J."/>
            <person name="Ramirez L."/>
            <person name="Alfaro M."/>
            <person name="Sun H."/>
            <person name="Tritt A."/>
            <person name="Yoshinaga Y."/>
            <person name="Zwiers L.-H."/>
            <person name="Turgeon B."/>
            <person name="Goodwin S."/>
            <person name="Spatafora J."/>
            <person name="Crous P."/>
            <person name="Grigoriev I."/>
        </authorList>
    </citation>
    <scope>NUCLEOTIDE SEQUENCE</scope>
    <source>
        <strain evidence="3">CBS 101060</strain>
    </source>
</reference>
<organism evidence="3 4">
    <name type="scientific">Patellaria atrata CBS 101060</name>
    <dbReference type="NCBI Taxonomy" id="1346257"/>
    <lineage>
        <taxon>Eukaryota</taxon>
        <taxon>Fungi</taxon>
        <taxon>Dikarya</taxon>
        <taxon>Ascomycota</taxon>
        <taxon>Pezizomycotina</taxon>
        <taxon>Dothideomycetes</taxon>
        <taxon>Dothideomycetes incertae sedis</taxon>
        <taxon>Patellariales</taxon>
        <taxon>Patellariaceae</taxon>
        <taxon>Patellaria</taxon>
    </lineage>
</organism>
<dbReference type="GO" id="GO:0006364">
    <property type="term" value="P:rRNA processing"/>
    <property type="evidence" value="ECO:0007669"/>
    <property type="project" value="InterPro"/>
</dbReference>
<dbReference type="InterPro" id="IPR013268">
    <property type="entry name" value="UTP16"/>
</dbReference>
<feature type="region of interest" description="Disordered" evidence="1">
    <location>
        <begin position="554"/>
        <end position="610"/>
    </location>
</feature>
<dbReference type="PANTHER" id="PTHR35408:SF3">
    <property type="entry name" value="GLYCOSYLTRANSFERASE 2-LIKE DOMAIN-CONTAINING PROTEIN"/>
    <property type="match status" value="1"/>
</dbReference>
<feature type="region of interest" description="Disordered" evidence="1">
    <location>
        <begin position="723"/>
        <end position="744"/>
    </location>
</feature>
<feature type="compositionally biased region" description="Polar residues" evidence="1">
    <location>
        <begin position="408"/>
        <end position="420"/>
    </location>
</feature>
<feature type="region of interest" description="Disordered" evidence="1">
    <location>
        <begin position="320"/>
        <end position="339"/>
    </location>
</feature>
<protein>
    <recommendedName>
        <fullName evidence="2">DUF7928 domain-containing protein</fullName>
    </recommendedName>
</protein>
<dbReference type="GO" id="GO:0030515">
    <property type="term" value="F:snoRNA binding"/>
    <property type="evidence" value="ECO:0007669"/>
    <property type="project" value="InterPro"/>
</dbReference>
<name>A0A9P4VQT9_9PEZI</name>
<gene>
    <name evidence="3" type="ORF">M501DRAFT_987112</name>
</gene>
<feature type="compositionally biased region" description="Basic and acidic residues" evidence="1">
    <location>
        <begin position="587"/>
        <end position="603"/>
    </location>
</feature>
<dbReference type="InterPro" id="IPR057688">
    <property type="entry name" value="DUF7928"/>
</dbReference>
<feature type="region of interest" description="Disordered" evidence="1">
    <location>
        <begin position="1"/>
        <end position="111"/>
    </location>
</feature>
<proteinExistence type="predicted"/>
<dbReference type="Pfam" id="PF08297">
    <property type="entry name" value="U3_snoRNA_assoc"/>
    <property type="match status" value="1"/>
</dbReference>
<feature type="domain" description="DUF7928" evidence="2">
    <location>
        <begin position="174"/>
        <end position="326"/>
    </location>
</feature>
<dbReference type="OrthoDB" id="5423707at2759"/>
<dbReference type="PANTHER" id="PTHR35408">
    <property type="entry name" value="CHROMOSOME 15, WHOLE GENOME SHOTGUN SEQUENCE"/>
    <property type="match status" value="1"/>
</dbReference>
<dbReference type="Proteomes" id="UP000799429">
    <property type="component" value="Unassembled WGS sequence"/>
</dbReference>
<feature type="compositionally biased region" description="Polar residues" evidence="1">
    <location>
        <begin position="97"/>
        <end position="107"/>
    </location>
</feature>
<sequence>MFSRFAHSARNLYRRVSNSELSEAKTVPNSPSETPQVEFFESEMVTTRGGHDTNSPAVASATRSSQKRDIGEVSAPTAWGKRRKTVKGQDSSHEGEPQTSQEMTSTPAEEDADIGDSIAVQSSDASQPEPEQVPNAFHAASTPKTAAKMEPPLRPGSLSRTRREHRSSFTENITSEVMVNYLYQQQCSQLWVSDGSGELEGVLLREKKGKYIACPPQLTETRFGAACSKMDVNVAMTVNSRVINTFFQWSPEAVDVALMNGLRIQILPGINDLPKAQKNQFAALIATEMILVVWDDDPLQVQQRAKSIESNLMELVWRREQETDEDDPSHSRPPPDIVTPIAKSMAQDNVRLSPQVVIKVPSKGKITPNSADSEDERIGQDTTFYETRKKASTSTYATLATHQMDGNQLLQSSPEVQSASDVDISSEERSSPEIQSASDVQSDSDVSTDEKGVRLSHSSPKTMRSSSLSVTKERLPIRLSEEKLVKPLPKVETIIVADRKRVRLSSEDPPADTVAVLPQSREILSSTWEDDDSDDEAPEIVTKASAFETVQIRKLKEEKASQRQQETTRRKRQERDARLKAQAQSSKRSEARKRREVEDEQKTVADVSGRFQDEIQSEAISFSKDELPDLLPESLLASAMSHRRASPALQAKEVPTLSAEEQRRRKHIKFLDREGKPIKDVKKGGINVHVLEKRNVLLAPKADSSKRVREQWLKGREWNRRTKTPILPPMERRKIRGGFLRKSR</sequence>
<dbReference type="Pfam" id="PF25550">
    <property type="entry name" value="DUF7928"/>
    <property type="match status" value="1"/>
</dbReference>
<feature type="compositionally biased region" description="Polar residues" evidence="1">
    <location>
        <begin position="16"/>
        <end position="35"/>
    </location>
</feature>
<dbReference type="EMBL" id="MU006102">
    <property type="protein sequence ID" value="KAF2836849.1"/>
    <property type="molecule type" value="Genomic_DNA"/>
</dbReference>
<feature type="region of interest" description="Disordered" evidence="1">
    <location>
        <begin position="361"/>
        <end position="391"/>
    </location>
</feature>
<dbReference type="AlphaFoldDB" id="A0A9P4VQT9"/>
<comment type="caution">
    <text evidence="3">The sequence shown here is derived from an EMBL/GenBank/DDBJ whole genome shotgun (WGS) entry which is preliminary data.</text>
</comment>
<feature type="region of interest" description="Disordered" evidence="1">
    <location>
        <begin position="140"/>
        <end position="169"/>
    </location>
</feature>
<feature type="compositionally biased region" description="Basic residues" evidence="1">
    <location>
        <begin position="733"/>
        <end position="744"/>
    </location>
</feature>
<feature type="region of interest" description="Disordered" evidence="1">
    <location>
        <begin position="408"/>
        <end position="473"/>
    </location>
</feature>
<evidence type="ECO:0000313" key="3">
    <source>
        <dbReference type="EMBL" id="KAF2836849.1"/>
    </source>
</evidence>
<evidence type="ECO:0000256" key="1">
    <source>
        <dbReference type="SAM" id="MobiDB-lite"/>
    </source>
</evidence>